<dbReference type="InterPro" id="IPR002048">
    <property type="entry name" value="EF_hand_dom"/>
</dbReference>
<proteinExistence type="predicted"/>
<dbReference type="CDD" id="cd00051">
    <property type="entry name" value="EFh"/>
    <property type="match status" value="1"/>
</dbReference>
<feature type="domain" description="EF-hand" evidence="3">
    <location>
        <begin position="144"/>
        <end position="179"/>
    </location>
</feature>
<sequence length="216" mass="24127">MATLPIHTPSTNLPPPPTSSPYKCLPLHLLFSHQTIIVFVVVVSSSMEMLHYLLEFPFAFLFLRWIIAALGNNLSSLISSSSQKASETLKRGGDIEGDLERIGWEEMEIVMGAIGLHERGSGRSATEYYCSPEQLCGLFEEKEPSLEEVKEAFLVFDENGDGFIDAAELQSVLRRLGFAEGAELEECREMIRVYDANEDGKIGFSEFVKFMELGFC</sequence>
<keyword evidence="1" id="KW-0479">Metal-binding</keyword>
<protein>
    <recommendedName>
        <fullName evidence="3">EF-hand domain-containing protein</fullName>
    </recommendedName>
</protein>
<evidence type="ECO:0000313" key="4">
    <source>
        <dbReference type="EMBL" id="KAG6527995.1"/>
    </source>
</evidence>
<dbReference type="EMBL" id="JACMSC010000003">
    <property type="protein sequence ID" value="KAG6527995.1"/>
    <property type="molecule type" value="Genomic_DNA"/>
</dbReference>
<dbReference type="PROSITE" id="PS00018">
    <property type="entry name" value="EF_HAND_1"/>
    <property type="match status" value="2"/>
</dbReference>
<dbReference type="OrthoDB" id="26525at2759"/>
<dbReference type="InterPro" id="IPR018247">
    <property type="entry name" value="EF_Hand_1_Ca_BS"/>
</dbReference>
<evidence type="ECO:0000256" key="1">
    <source>
        <dbReference type="ARBA" id="ARBA00022723"/>
    </source>
</evidence>
<evidence type="ECO:0000256" key="2">
    <source>
        <dbReference type="ARBA" id="ARBA00022737"/>
    </source>
</evidence>
<accession>A0A8J5I4Z3</accession>
<evidence type="ECO:0000313" key="5">
    <source>
        <dbReference type="Proteomes" id="UP000734854"/>
    </source>
</evidence>
<dbReference type="PANTHER" id="PTHR10891">
    <property type="entry name" value="EF-HAND CALCIUM-BINDING DOMAIN CONTAINING PROTEIN"/>
    <property type="match status" value="1"/>
</dbReference>
<feature type="domain" description="EF-hand" evidence="3">
    <location>
        <begin position="182"/>
        <end position="216"/>
    </location>
</feature>
<evidence type="ECO:0000259" key="3">
    <source>
        <dbReference type="PROSITE" id="PS50222"/>
    </source>
</evidence>
<keyword evidence="5" id="KW-1185">Reference proteome</keyword>
<organism evidence="4 5">
    <name type="scientific">Zingiber officinale</name>
    <name type="common">Ginger</name>
    <name type="synonym">Amomum zingiber</name>
    <dbReference type="NCBI Taxonomy" id="94328"/>
    <lineage>
        <taxon>Eukaryota</taxon>
        <taxon>Viridiplantae</taxon>
        <taxon>Streptophyta</taxon>
        <taxon>Embryophyta</taxon>
        <taxon>Tracheophyta</taxon>
        <taxon>Spermatophyta</taxon>
        <taxon>Magnoliopsida</taxon>
        <taxon>Liliopsida</taxon>
        <taxon>Zingiberales</taxon>
        <taxon>Zingiberaceae</taxon>
        <taxon>Zingiber</taxon>
    </lineage>
</organism>
<dbReference type="PROSITE" id="PS50222">
    <property type="entry name" value="EF_HAND_2"/>
    <property type="match status" value="2"/>
</dbReference>
<keyword evidence="2" id="KW-0677">Repeat</keyword>
<reference evidence="4 5" key="1">
    <citation type="submission" date="2020-08" db="EMBL/GenBank/DDBJ databases">
        <title>Plant Genome Project.</title>
        <authorList>
            <person name="Zhang R.-G."/>
        </authorList>
    </citation>
    <scope>NUCLEOTIDE SEQUENCE [LARGE SCALE GENOMIC DNA]</scope>
    <source>
        <tissue evidence="4">Rhizome</tissue>
    </source>
</reference>
<dbReference type="SMART" id="SM00054">
    <property type="entry name" value="EFh"/>
    <property type="match status" value="2"/>
</dbReference>
<dbReference type="InterPro" id="IPR039647">
    <property type="entry name" value="EF_hand_pair_protein_CML-like"/>
</dbReference>
<gene>
    <name evidence="4" type="ORF">ZIOFF_010132</name>
</gene>
<dbReference type="Pfam" id="PF13499">
    <property type="entry name" value="EF-hand_7"/>
    <property type="match status" value="1"/>
</dbReference>
<name>A0A8J5I4Z3_ZINOF</name>
<dbReference type="AlphaFoldDB" id="A0A8J5I4Z3"/>
<dbReference type="GO" id="GO:0005509">
    <property type="term" value="F:calcium ion binding"/>
    <property type="evidence" value="ECO:0007669"/>
    <property type="project" value="InterPro"/>
</dbReference>
<dbReference type="FunFam" id="1.10.238.10:FF:000003">
    <property type="entry name" value="Calmodulin A"/>
    <property type="match status" value="1"/>
</dbReference>
<comment type="caution">
    <text evidence="4">The sequence shown here is derived from an EMBL/GenBank/DDBJ whole genome shotgun (WGS) entry which is preliminary data.</text>
</comment>
<dbReference type="Proteomes" id="UP000734854">
    <property type="component" value="Unassembled WGS sequence"/>
</dbReference>